<sequence>MKDTDKTEKWMPCPKNDIEYPGLAYVCPLSELIVAKKLDALHQVIGKKGGYTIFNNEGQKIFLAVEEKTYRRFLVKIFNHYGNEVIEIKKPKLCLNEVHVWAPPGNFVGYVKQSGVWANTFLVKNKCKEVVVKIKAQGCKGSVYDVLSRDELVGNIRKQWNVEALIKYKNFGVSFPVEMEVGDKAVLLGACFLIGYLKY</sequence>
<dbReference type="InterPro" id="IPR005552">
    <property type="entry name" value="Scramblase"/>
</dbReference>
<protein>
    <recommendedName>
        <fullName evidence="2">Phospholipid scramblase</fullName>
    </recommendedName>
</protein>
<dbReference type="PANTHER" id="PTHR23248:SF9">
    <property type="entry name" value="PHOSPHOLIPID SCRAMBLASE"/>
    <property type="match status" value="1"/>
</dbReference>
<comment type="cofactor">
    <cofactor evidence="2">
        <name>Ca(2+)</name>
        <dbReference type="ChEBI" id="CHEBI:29108"/>
    </cofactor>
</comment>
<accession>A0ABD0S9J0</accession>
<comment type="similarity">
    <text evidence="1 2">Belongs to the phospholipid scramblase family.</text>
</comment>
<evidence type="ECO:0000256" key="2">
    <source>
        <dbReference type="RuleBase" id="RU363116"/>
    </source>
</evidence>
<organism evidence="3 4">
    <name type="scientific">Loxostege sticticalis</name>
    <name type="common">Beet webworm moth</name>
    <dbReference type="NCBI Taxonomy" id="481309"/>
    <lineage>
        <taxon>Eukaryota</taxon>
        <taxon>Metazoa</taxon>
        <taxon>Ecdysozoa</taxon>
        <taxon>Arthropoda</taxon>
        <taxon>Hexapoda</taxon>
        <taxon>Insecta</taxon>
        <taxon>Pterygota</taxon>
        <taxon>Neoptera</taxon>
        <taxon>Endopterygota</taxon>
        <taxon>Lepidoptera</taxon>
        <taxon>Glossata</taxon>
        <taxon>Ditrysia</taxon>
        <taxon>Pyraloidea</taxon>
        <taxon>Crambidae</taxon>
        <taxon>Pyraustinae</taxon>
        <taxon>Loxostege</taxon>
    </lineage>
</organism>
<evidence type="ECO:0000313" key="4">
    <source>
        <dbReference type="Proteomes" id="UP001549921"/>
    </source>
</evidence>
<reference evidence="3 4" key="1">
    <citation type="submission" date="2024-06" db="EMBL/GenBank/DDBJ databases">
        <title>A chromosome-level genome assembly of beet webworm, Loxostege sticticalis.</title>
        <authorList>
            <person name="Zhang Y."/>
        </authorList>
    </citation>
    <scope>NUCLEOTIDE SEQUENCE [LARGE SCALE GENOMIC DNA]</scope>
    <source>
        <strain evidence="3">AQ028</strain>
        <tissue evidence="3">Male pupae</tissue>
    </source>
</reference>
<keyword evidence="2" id="KW-0106">Calcium</keyword>
<comment type="function">
    <text evidence="2">May mediate accelerated ATP-independent bidirectional transbilayer migration of phospholipids upon binding calcium ions that results in a loss of phospholipid asymmetry in the plasma membrane.</text>
</comment>
<keyword evidence="2" id="KW-0564">Palmitate</keyword>
<dbReference type="Proteomes" id="UP001549921">
    <property type="component" value="Unassembled WGS sequence"/>
</dbReference>
<proteinExistence type="inferred from homology"/>
<dbReference type="EMBL" id="JBEDNZ010000027">
    <property type="protein sequence ID" value="KAL0809963.1"/>
    <property type="molecule type" value="Genomic_DNA"/>
</dbReference>
<dbReference type="PANTHER" id="PTHR23248">
    <property type="entry name" value="PHOSPHOLIPID SCRAMBLASE-RELATED"/>
    <property type="match status" value="1"/>
</dbReference>
<gene>
    <name evidence="3" type="ORF">ABMA28_010811</name>
</gene>
<dbReference type="Pfam" id="PF03803">
    <property type="entry name" value="Scramblase"/>
    <property type="match status" value="1"/>
</dbReference>
<dbReference type="InterPro" id="IPR025659">
    <property type="entry name" value="Tubby-like_C"/>
</dbReference>
<dbReference type="AlphaFoldDB" id="A0ABD0S9J0"/>
<keyword evidence="2" id="KW-0449">Lipoprotein</keyword>
<comment type="caution">
    <text evidence="3">The sequence shown here is derived from an EMBL/GenBank/DDBJ whole genome shotgun (WGS) entry which is preliminary data.</text>
</comment>
<dbReference type="SUPFAM" id="SSF54518">
    <property type="entry name" value="Tubby C-terminal domain-like"/>
    <property type="match status" value="1"/>
</dbReference>
<evidence type="ECO:0000256" key="1">
    <source>
        <dbReference type="ARBA" id="ARBA00005350"/>
    </source>
</evidence>
<evidence type="ECO:0000313" key="3">
    <source>
        <dbReference type="EMBL" id="KAL0809963.1"/>
    </source>
</evidence>
<name>A0ABD0S9J0_LOXSC</name>